<dbReference type="EMBL" id="CP139781">
    <property type="protein sequence ID" value="WRQ90010.1"/>
    <property type="molecule type" value="Genomic_DNA"/>
</dbReference>
<dbReference type="InterPro" id="IPR017853">
    <property type="entry name" value="GH"/>
</dbReference>
<protein>
    <recommendedName>
        <fullName evidence="4">non-reducing end alpha-L-arabinofuranosidase</fullName>
        <ecNumber evidence="4">3.2.1.55</ecNumber>
    </recommendedName>
</protein>
<keyword evidence="6" id="KW-0119">Carbohydrate metabolism</keyword>
<dbReference type="Proteomes" id="UP000738431">
    <property type="component" value="Chromosome"/>
</dbReference>
<dbReference type="PANTHER" id="PTHR43576:SF2">
    <property type="entry name" value="INTRACELLULAR EXO-ALPHA-L-ARABINOFURANOSIDASE 2"/>
    <property type="match status" value="1"/>
</dbReference>
<evidence type="ECO:0000256" key="3">
    <source>
        <dbReference type="ARBA" id="ARBA00011165"/>
    </source>
</evidence>
<dbReference type="InterPro" id="IPR010720">
    <property type="entry name" value="Alpha-L-AF_C"/>
</dbReference>
<dbReference type="Pfam" id="PF22848">
    <property type="entry name" value="ASD1_dom"/>
    <property type="match status" value="1"/>
</dbReference>
<name>A0ABZ1CEB7_9BACT</name>
<evidence type="ECO:0000256" key="4">
    <source>
        <dbReference type="ARBA" id="ARBA00012670"/>
    </source>
</evidence>
<evidence type="ECO:0000313" key="10">
    <source>
        <dbReference type="EMBL" id="WRQ90010.1"/>
    </source>
</evidence>
<dbReference type="Pfam" id="PF06964">
    <property type="entry name" value="Alpha-L-AF_C"/>
    <property type="match status" value="1"/>
</dbReference>
<feature type="domain" description="Alpha-L-arabinofuranosidase C-terminal" evidence="9">
    <location>
        <begin position="473"/>
        <end position="649"/>
    </location>
</feature>
<dbReference type="Gene3D" id="2.60.40.1180">
    <property type="entry name" value="Golgi alpha-mannosidase II"/>
    <property type="match status" value="1"/>
</dbReference>
<evidence type="ECO:0000313" key="11">
    <source>
        <dbReference type="Proteomes" id="UP000738431"/>
    </source>
</evidence>
<evidence type="ECO:0000256" key="1">
    <source>
        <dbReference type="ARBA" id="ARBA00001462"/>
    </source>
</evidence>
<keyword evidence="11" id="KW-1185">Reference proteome</keyword>
<gene>
    <name evidence="10" type="ORF">K1X11_011380</name>
</gene>
<accession>A0ABZ1CEB7</accession>
<comment type="subunit">
    <text evidence="3">Homohexamer; trimer of dimers.</text>
</comment>
<evidence type="ECO:0000259" key="9">
    <source>
        <dbReference type="SMART" id="SM00813"/>
    </source>
</evidence>
<dbReference type="InterPro" id="IPR055235">
    <property type="entry name" value="ASD1_cat"/>
</dbReference>
<keyword evidence="5" id="KW-0378">Hydrolase</keyword>
<evidence type="ECO:0000256" key="2">
    <source>
        <dbReference type="ARBA" id="ARBA00007186"/>
    </source>
</evidence>
<comment type="similarity">
    <text evidence="2">Belongs to the glycosyl hydrolase 51 family.</text>
</comment>
<proteinExistence type="inferred from homology"/>
<dbReference type="SMART" id="SM00813">
    <property type="entry name" value="Alpha-L-AF_C"/>
    <property type="match status" value="1"/>
</dbReference>
<keyword evidence="8" id="KW-0732">Signal</keyword>
<dbReference type="PANTHER" id="PTHR43576">
    <property type="entry name" value="ALPHA-L-ARABINOFURANOSIDASE C-RELATED"/>
    <property type="match status" value="1"/>
</dbReference>
<sequence>MKRLVPLIAAVCAMSAPLVSAAPVKIDLQAKAEDDINPYIYGQFIEHLGRCIYGGIWAEMLEDRKFYFPITADYDPYKDLVDTDFPVVGASPWEIVGDPAGVTMVAADSFVGDHTPRVAAGHGIRQHDLALKPGMDYPGYVWIEALGDQPATVTVSLSWDGGADSVTVDVPANAGYMKRTFRFNSPVATEKASFTIHADAGDIMVGTASIMPADNVNGMRADTLELLKDLNGTIYRWPGGNFVSGYDWRDGIGDRDRRPPRKNPAWTGVEHNDFGTDEFIAFCREIGAEPSIAANTGFGDAYSAAQWVEYCNGSADTTAGTWRAQNATAEPYDVKYWCVGNEMFGTWQLGFMQISQYVLKHNQVAAAMWAKDPSLHLVAVGELGGINEANDPEQVRVGKGWSHRIMEASADYMTEISEHFYSGRTPWTENQEVGLVEHVGLVKAAIRTKAQGHRELQAKIPELNGRIIPISMDEWNYWHRDYDYGELGCTYRVDDGLGIAAGLHEYYRNTDIIHLAFYAQTVNVIGAIKTSKTAAEMETTGLVLQLYREHYGTQPIELDAAQIAEPLDVVAALTADGKTLTVGIVNPTTDAVAVPIDLVAGSATGDATRYVIAGEHRHDHNTPGEPRVIDIVETNGVDATQPLEVPALGVALFTIPVK</sequence>
<comment type="catalytic activity">
    <reaction evidence="1">
        <text>Hydrolysis of terminal non-reducing alpha-L-arabinofuranoside residues in alpha-L-arabinosides.</text>
        <dbReference type="EC" id="3.2.1.55"/>
    </reaction>
</comment>
<dbReference type="InterPro" id="IPR013780">
    <property type="entry name" value="Glyco_hydro_b"/>
</dbReference>
<evidence type="ECO:0000256" key="8">
    <source>
        <dbReference type="SAM" id="SignalP"/>
    </source>
</evidence>
<feature type="chain" id="PRO_5047471354" description="non-reducing end alpha-L-arabinofuranosidase" evidence="8">
    <location>
        <begin position="22"/>
        <end position="658"/>
    </location>
</feature>
<dbReference type="RefSeq" id="WP_221032065.1">
    <property type="nucleotide sequence ID" value="NZ_CP139781.1"/>
</dbReference>
<reference evidence="10 11" key="1">
    <citation type="submission" date="2023-12" db="EMBL/GenBank/DDBJ databases">
        <title>Description of an unclassified Opitutus bacterium of Verrucomicrobiota.</title>
        <authorList>
            <person name="Zhang D.-F."/>
        </authorList>
    </citation>
    <scope>NUCLEOTIDE SEQUENCE [LARGE SCALE GENOMIC DNA]</scope>
    <source>
        <strain evidence="10 11">WL0086</strain>
    </source>
</reference>
<dbReference type="EC" id="3.2.1.55" evidence="4"/>
<dbReference type="SUPFAM" id="SSF51445">
    <property type="entry name" value="(Trans)glycosidases"/>
    <property type="match status" value="1"/>
</dbReference>
<organism evidence="10 11">
    <name type="scientific">Actomonas aquatica</name>
    <dbReference type="NCBI Taxonomy" id="2866162"/>
    <lineage>
        <taxon>Bacteria</taxon>
        <taxon>Pseudomonadati</taxon>
        <taxon>Verrucomicrobiota</taxon>
        <taxon>Opitutia</taxon>
        <taxon>Opitutales</taxon>
        <taxon>Opitutaceae</taxon>
        <taxon>Actomonas</taxon>
    </lineage>
</organism>
<keyword evidence="7" id="KW-0326">Glycosidase</keyword>
<evidence type="ECO:0000256" key="6">
    <source>
        <dbReference type="ARBA" id="ARBA00023277"/>
    </source>
</evidence>
<dbReference type="Gene3D" id="3.20.20.80">
    <property type="entry name" value="Glycosidases"/>
    <property type="match status" value="2"/>
</dbReference>
<evidence type="ECO:0000256" key="5">
    <source>
        <dbReference type="ARBA" id="ARBA00022801"/>
    </source>
</evidence>
<feature type="signal peptide" evidence="8">
    <location>
        <begin position="1"/>
        <end position="21"/>
    </location>
</feature>
<evidence type="ECO:0000256" key="7">
    <source>
        <dbReference type="ARBA" id="ARBA00023295"/>
    </source>
</evidence>